<dbReference type="AlphaFoldDB" id="A0A454C9V2"/>
<evidence type="ECO:0000313" key="1">
    <source>
        <dbReference type="EMBL" id="AYN65492.1"/>
    </source>
</evidence>
<dbReference type="RefSeq" id="WP_036439323.1">
    <property type="nucleotide sequence ID" value="NZ_CP033021.1"/>
</dbReference>
<dbReference type="Gene3D" id="1.10.1070.20">
    <property type="match status" value="1"/>
</dbReference>
<gene>
    <name evidence="1" type="ORF">KN71_002195</name>
</gene>
<evidence type="ECO:0000313" key="2">
    <source>
        <dbReference type="Proteomes" id="UP000029712"/>
    </source>
</evidence>
<dbReference type="Proteomes" id="UP000029712">
    <property type="component" value="Chromosome"/>
</dbReference>
<reference evidence="1 2" key="1">
    <citation type="submission" date="2014-08" db="EMBL/GenBank/DDBJ databases">
        <authorList>
            <person name="Kuleshov K."/>
            <person name="Dedkov V."/>
            <person name="Markelov M."/>
            <person name="Pimkina E."/>
        </authorList>
    </citation>
    <scope>NUCLEOTIDE SEQUENCE [LARGE SCALE GENOMIC DNA]</scope>
    <source>
        <strain evidence="2">TOA</strain>
    </source>
</reference>
<protein>
    <recommendedName>
        <fullName evidence="3">HipA-like C-terminal domain-containing protein</fullName>
    </recommendedName>
</protein>
<evidence type="ECO:0008006" key="3">
    <source>
        <dbReference type="Google" id="ProtNLM"/>
    </source>
</evidence>
<organism evidence="1 2">
    <name type="scientific">Metamycoplasma hominis</name>
    <name type="common">Mycoplasma hominis</name>
    <dbReference type="NCBI Taxonomy" id="2098"/>
    <lineage>
        <taxon>Bacteria</taxon>
        <taxon>Bacillati</taxon>
        <taxon>Mycoplasmatota</taxon>
        <taxon>Mycoplasmoidales</taxon>
        <taxon>Metamycoplasmataceae</taxon>
        <taxon>Metamycoplasma</taxon>
    </lineage>
</organism>
<name>A0A454C9V2_METHO</name>
<reference evidence="1 2" key="2">
    <citation type="submission" date="2018-10" db="EMBL/GenBank/DDBJ databases">
        <title>Detection and isolation of Mycoplasma hominis as a predominant microorganism from pelvic cavity of patient with salpingitis and tubo-ovarian abscess.</title>
        <authorList>
            <person name="Guschin A.E."/>
            <person name="Khayrullina G.A."/>
            <person name="Rakovskaya I.V."/>
            <person name="Shelenkov A.A."/>
            <person name="Shagin D.A."/>
        </authorList>
    </citation>
    <scope>NUCLEOTIDE SEQUENCE [LARGE SCALE GENOMIC DNA]</scope>
    <source>
        <strain evidence="2">TOA</strain>
    </source>
</reference>
<accession>A0A454C9V2</accession>
<proteinExistence type="predicted"/>
<dbReference type="OrthoDB" id="9812605at2"/>
<sequence length="391" mass="47066">MKTYYLKCKNKICLSFEADEKLTTLSNIKLLDDFIFIKQKYNEYSPRQWLEFILNISLIPMQRPNYKGLIENFLNYKKLILNNNYLNLCNSFWICSQEESCKLNWEDVNYFDHFNNDSCNYFLDYKAKLTETNRLQIKSPSWFIDGDMLKAWVEVDGEIHLYKRNSKFANKNLYDVYSEYFASQVAKFLNLPAVDYKITKYGKHYISDCKLFTNKDFSFIPFSKIINPNINGNNLKLCSQIAFYYGKELFEDLMVFDALICNGDRHLNNFGMMLDNNSGILTKPAPIFDFNNSLIFDYPIYLKSIAKTAFLNDYENRKTRFFESFNQQLKIFIRKRHLDWIKQLKKFKFRQPNKIKMDMKYLKFINKFFKKRIKKAEQYLIEKGYIKENER</sequence>
<dbReference type="EMBL" id="CP033021">
    <property type="protein sequence ID" value="AYN65492.1"/>
    <property type="molecule type" value="Genomic_DNA"/>
</dbReference>